<evidence type="ECO:0000256" key="1">
    <source>
        <dbReference type="ARBA" id="ARBA00038154"/>
    </source>
</evidence>
<proteinExistence type="inferred from homology"/>
<dbReference type="PROSITE" id="PS51180">
    <property type="entry name" value="BRO1"/>
    <property type="match status" value="1"/>
</dbReference>
<dbReference type="OrthoDB" id="64867at2759"/>
<dbReference type="STRING" id="13706.A0A1X2HDD1"/>
<accession>A0A1X2HDD1</accession>
<dbReference type="PANTHER" id="PTHR23030">
    <property type="entry name" value="PCD6 INTERACTING PROTEIN-RELATED"/>
    <property type="match status" value="1"/>
</dbReference>
<protein>
    <submittedName>
        <fullName evidence="3">BRO1-like domain-domain-containing protein</fullName>
    </submittedName>
</protein>
<evidence type="ECO:0000313" key="4">
    <source>
        <dbReference type="Proteomes" id="UP000242180"/>
    </source>
</evidence>
<name>A0A1X2HDD1_SYNRA</name>
<dbReference type="Gene3D" id="1.25.40.280">
    <property type="entry name" value="alix/aip1 like domains"/>
    <property type="match status" value="1"/>
</dbReference>
<dbReference type="InParanoid" id="A0A1X2HDD1"/>
<dbReference type="InterPro" id="IPR004328">
    <property type="entry name" value="BRO1_dom"/>
</dbReference>
<comment type="similarity">
    <text evidence="1">Belongs to the palA/RIM20 family.</text>
</comment>
<dbReference type="OMA" id="CIFMEAN"/>
<dbReference type="GO" id="GO:0005768">
    <property type="term" value="C:endosome"/>
    <property type="evidence" value="ECO:0007669"/>
    <property type="project" value="TreeGrafter"/>
</dbReference>
<dbReference type="InterPro" id="IPR038499">
    <property type="entry name" value="BRO1_sf"/>
</dbReference>
<feature type="domain" description="BRO1" evidence="2">
    <location>
        <begin position="1"/>
        <end position="97"/>
    </location>
</feature>
<dbReference type="EMBL" id="MCGN01000005">
    <property type="protein sequence ID" value="ORY96823.1"/>
    <property type="molecule type" value="Genomic_DNA"/>
</dbReference>
<dbReference type="PANTHER" id="PTHR23030:SF39">
    <property type="entry name" value="PROGRAMMED CELL DEATH 6-INTERACTING PROTEIN"/>
    <property type="match status" value="1"/>
</dbReference>
<reference evidence="3 4" key="1">
    <citation type="submission" date="2016-07" db="EMBL/GenBank/DDBJ databases">
        <title>Pervasive Adenine N6-methylation of Active Genes in Fungi.</title>
        <authorList>
            <consortium name="DOE Joint Genome Institute"/>
            <person name="Mondo S.J."/>
            <person name="Dannebaum R.O."/>
            <person name="Kuo R.C."/>
            <person name="Labutti K."/>
            <person name="Haridas S."/>
            <person name="Kuo A."/>
            <person name="Salamov A."/>
            <person name="Ahrendt S.R."/>
            <person name="Lipzen A."/>
            <person name="Sullivan W."/>
            <person name="Andreopoulos W.B."/>
            <person name="Clum A."/>
            <person name="Lindquist E."/>
            <person name="Daum C."/>
            <person name="Ramamoorthy G.K."/>
            <person name="Gryganskyi A."/>
            <person name="Culley D."/>
            <person name="Magnuson J.K."/>
            <person name="James T.Y."/>
            <person name="O'Malley M.A."/>
            <person name="Stajich J.E."/>
            <person name="Spatafora J.W."/>
            <person name="Visel A."/>
            <person name="Grigoriev I.V."/>
        </authorList>
    </citation>
    <scope>NUCLEOTIDE SEQUENCE [LARGE SCALE GENOMIC DNA]</scope>
    <source>
        <strain evidence="3 4">NRRL 2496</strain>
    </source>
</reference>
<dbReference type="Proteomes" id="UP000242180">
    <property type="component" value="Unassembled WGS sequence"/>
</dbReference>
<evidence type="ECO:0000313" key="3">
    <source>
        <dbReference type="EMBL" id="ORY96823.1"/>
    </source>
</evidence>
<evidence type="ECO:0000259" key="2">
    <source>
        <dbReference type="PROSITE" id="PS51180"/>
    </source>
</evidence>
<sequence>MLAVPTKRTQRVSWTPYLRKYISNGYAEHPDLYTDDFRVLDELRNDCIYMDSSEKALNRLIKYYAQLTFLSSKFPIDVCLSGWGRISLAAGTQARFW</sequence>
<comment type="caution">
    <text evidence="3">The sequence shown here is derived from an EMBL/GenBank/DDBJ whole genome shotgun (WGS) entry which is preliminary data.</text>
</comment>
<organism evidence="3 4">
    <name type="scientific">Syncephalastrum racemosum</name>
    <name type="common">Filamentous fungus</name>
    <dbReference type="NCBI Taxonomy" id="13706"/>
    <lineage>
        <taxon>Eukaryota</taxon>
        <taxon>Fungi</taxon>
        <taxon>Fungi incertae sedis</taxon>
        <taxon>Mucoromycota</taxon>
        <taxon>Mucoromycotina</taxon>
        <taxon>Mucoromycetes</taxon>
        <taxon>Mucorales</taxon>
        <taxon>Syncephalastraceae</taxon>
        <taxon>Syncephalastrum</taxon>
    </lineage>
</organism>
<dbReference type="Pfam" id="PF03097">
    <property type="entry name" value="BRO1"/>
    <property type="match status" value="1"/>
</dbReference>
<dbReference type="AlphaFoldDB" id="A0A1X2HDD1"/>
<keyword evidence="4" id="KW-1185">Reference proteome</keyword>
<gene>
    <name evidence="3" type="ORF">BCR43DRAFT_531317</name>
</gene>